<dbReference type="Proteomes" id="UP000285883">
    <property type="component" value="Unassembled WGS sequence"/>
</dbReference>
<evidence type="ECO:0000256" key="1">
    <source>
        <dbReference type="SAM" id="Coils"/>
    </source>
</evidence>
<evidence type="ECO:0000313" key="6">
    <source>
        <dbReference type="EMBL" id="RLN76025.1"/>
    </source>
</evidence>
<feature type="compositionally biased region" description="Acidic residues" evidence="2">
    <location>
        <begin position="224"/>
        <end position="240"/>
    </location>
</feature>
<feature type="coiled-coil region" evidence="1">
    <location>
        <begin position="150"/>
        <end position="213"/>
    </location>
</feature>
<dbReference type="AlphaFoldDB" id="A0A3R7GSM0"/>
<evidence type="ECO:0000313" key="4">
    <source>
        <dbReference type="EMBL" id="KAG2525427.1"/>
    </source>
</evidence>
<evidence type="ECO:0000313" key="8">
    <source>
        <dbReference type="Proteomes" id="UP000285883"/>
    </source>
</evidence>
<feature type="coiled-coil region" evidence="1">
    <location>
        <begin position="600"/>
        <end position="627"/>
    </location>
</feature>
<dbReference type="Proteomes" id="UP000785171">
    <property type="component" value="Unassembled WGS sequence"/>
</dbReference>
<sequence length="981" mass="109223">MDFLEEFMPGMGDVLDAQEGALMAVVATLSTQMQQLLVTNERQAQRVAQLESTQFALRCELKEMQDAPAPAPVVVEVPAPPDPAVAEAVAILSTKMQQLQQDVQQQVTEQMQQALSVFSTATTADMDELPARMLLEAQVRALDQKVTTEIGELRGEAAESLAERTKLTEEAFKDQIEQIEKRFDYLLGVKMEVKELTRRADRHEKSLDDVRTAIEVLAKSLGTDDVDSESNDESEETLEEALEKPVESEPSMYSARRISLRSAPRSRSVALPIADAVPEEIEAETTKEDPVPRVDVLVLTRDSAKDIISSAETPHTDDIEVIEPTPQISELIQDAEEELIQLIQLNQFPLILLSQLNLLLKSLSQKQRMNSSLRSAITALDEAIVELQPLADKVEKLERAHKTQARVIVDVEEKIQELSVEVQRLRTSSHRNNSMNSNVTTAVTSAISAQLQDVSSKFTHHLATFQTTEKIMVEVSETEIPALHDKIELSLYTLRQEAEQRASEATLEVQKLFDQLQTSQRSADGNLVLRITEFCNRIYRTLLGMSDAMLRSVELSKIEQTIKKTARAPLDVGIELLQRIFTHFTTNCKALISVETESEIDFLVEAAVDFQQQLEKLKGQAAIAKAATQSFVLDVGSNDNTHGNNSTPIDTSQNSSFCDHLVFITTAKLKELEKALITQTSNKVAGHAPELTLHLNDVVVQMRSVLFLLLLHAETMDSRNQAEDLRSSQGLIQNKVVEHGFAIGQLESIGAVVKLMNSRLDTFIEYSFAYAKEEDVKKSIEELMTANNEMRDLVTNSLEATRSETLERDGLLGEEMNQLIARVSKKLDKDELLWTQEVLERQVQNVANASLDEHDLVDIHRRLRRKVDKNQLKSLLVDQSGGMGSSSGTRLANSTSGTEDDGQKTPLVGTKCISCQGELPPTKAMIKNAVREEVQQEIAKSRAHKSPSSLPTFNVSNHRSLEAFKKELLLSALQQQKPSSK</sequence>
<accession>A0A3R7GSM0</accession>
<reference evidence="3" key="3">
    <citation type="submission" date="2020-06" db="EMBL/GenBank/DDBJ databases">
        <authorList>
            <person name="Studholme D.J."/>
        </authorList>
    </citation>
    <scope>NUCLEOTIDE SEQUENCE</scope>
    <source>
        <strain evidence="3">NZFS 2646</strain>
        <strain evidence="4">NZFS 3630</strain>
    </source>
</reference>
<organism evidence="6 7">
    <name type="scientific">Phytophthora kernoviae</name>
    <dbReference type="NCBI Taxonomy" id="325452"/>
    <lineage>
        <taxon>Eukaryota</taxon>
        <taxon>Sar</taxon>
        <taxon>Stramenopiles</taxon>
        <taxon>Oomycota</taxon>
        <taxon>Peronosporomycetes</taxon>
        <taxon>Peronosporales</taxon>
        <taxon>Peronosporaceae</taxon>
        <taxon>Phytophthora</taxon>
    </lineage>
</organism>
<dbReference type="EMBL" id="MAYM02000508">
    <property type="protein sequence ID" value="RLN37974.1"/>
    <property type="molecule type" value="Genomic_DNA"/>
</dbReference>
<dbReference type="Proteomes" id="UP000792063">
    <property type="component" value="Unassembled WGS sequence"/>
</dbReference>
<keyword evidence="1" id="KW-0175">Coiled coil</keyword>
<protein>
    <submittedName>
        <fullName evidence="6">Uncharacterized protein</fullName>
    </submittedName>
</protein>
<dbReference type="EMBL" id="JPWV03000138">
    <property type="protein sequence ID" value="KAG2523490.1"/>
    <property type="molecule type" value="Genomic_DNA"/>
</dbReference>
<proteinExistence type="predicted"/>
<name>A0A3R7GSM0_9STRA</name>
<keyword evidence="7" id="KW-1185">Reference proteome</keyword>
<evidence type="ECO:0000313" key="3">
    <source>
        <dbReference type="EMBL" id="KAG2523490.1"/>
    </source>
</evidence>
<evidence type="ECO:0000256" key="2">
    <source>
        <dbReference type="SAM" id="MobiDB-lite"/>
    </source>
</evidence>
<evidence type="ECO:0000313" key="5">
    <source>
        <dbReference type="EMBL" id="RLN37974.1"/>
    </source>
</evidence>
<comment type="caution">
    <text evidence="6">The sequence shown here is derived from an EMBL/GenBank/DDBJ whole genome shotgun (WGS) entry which is preliminary data.</text>
</comment>
<evidence type="ECO:0000313" key="7">
    <source>
        <dbReference type="Proteomes" id="UP000285624"/>
    </source>
</evidence>
<gene>
    <name evidence="5" type="ORF">BBI17_007837</name>
    <name evidence="6" type="ORF">BBO99_00007879</name>
    <name evidence="3" type="ORF">JM16_002280</name>
    <name evidence="4" type="ORF">JM18_002332</name>
</gene>
<feature type="region of interest" description="Disordered" evidence="2">
    <location>
        <begin position="221"/>
        <end position="255"/>
    </location>
</feature>
<feature type="region of interest" description="Disordered" evidence="2">
    <location>
        <begin position="875"/>
        <end position="906"/>
    </location>
</feature>
<feature type="coiled-coil region" evidence="1">
    <location>
        <begin position="380"/>
        <end position="428"/>
    </location>
</feature>
<dbReference type="EMBL" id="JPWU03000126">
    <property type="protein sequence ID" value="KAG2525427.1"/>
    <property type="molecule type" value="Genomic_DNA"/>
</dbReference>
<dbReference type="EMBL" id="MBDN02000354">
    <property type="protein sequence ID" value="RLN76025.1"/>
    <property type="molecule type" value="Genomic_DNA"/>
</dbReference>
<dbReference type="Proteomes" id="UP000285624">
    <property type="component" value="Unassembled WGS sequence"/>
</dbReference>
<feature type="compositionally biased region" description="Polar residues" evidence="2">
    <location>
        <begin position="886"/>
        <end position="897"/>
    </location>
</feature>
<reference evidence="7 8" key="2">
    <citation type="submission" date="2018-07" db="EMBL/GenBank/DDBJ databases">
        <title>Genome sequencing of oomycete isolates from Chile give support for New Zealand origin for Phytophthora kernoviae and make available the first Nothophytophthora sp. genome.</title>
        <authorList>
            <person name="Studholme D.J."/>
            <person name="Sanfuentes E."/>
            <person name="Panda P."/>
            <person name="Hill R."/>
            <person name="Sambles C."/>
            <person name="Grant M."/>
            <person name="Williams N.M."/>
            <person name="Mcdougal R.L."/>
        </authorList>
    </citation>
    <scope>NUCLEOTIDE SEQUENCE [LARGE SCALE GENOMIC DNA]</scope>
    <source>
        <strain evidence="5">Chile2</strain>
        <strain evidence="6">Chile4</strain>
    </source>
</reference>
<reference evidence="3" key="1">
    <citation type="journal article" date="2015" name="Genom Data">
        <title>Genome sequences of six Phytophthora species associated with forests in New Zealand.</title>
        <authorList>
            <person name="Studholme D.J."/>
            <person name="McDougal R.L."/>
            <person name="Sambles C."/>
            <person name="Hansen E."/>
            <person name="Hardy G."/>
            <person name="Grant M."/>
            <person name="Ganley R.J."/>
            <person name="Williams N.M."/>
        </authorList>
    </citation>
    <scope>NUCLEOTIDE SEQUENCE</scope>
    <source>
        <strain evidence="3">NZFS 2646</strain>
        <strain evidence="4">NZFS 3630</strain>
    </source>
</reference>